<dbReference type="Pfam" id="PF18019">
    <property type="entry name" value="Cas3_HD"/>
    <property type="match status" value="1"/>
</dbReference>
<keyword evidence="5" id="KW-0547">Nucleotide-binding</keyword>
<dbReference type="InterPro" id="IPR027417">
    <property type="entry name" value="P-loop_NTPase"/>
</dbReference>
<reference evidence="13" key="1">
    <citation type="journal article" date="2019" name="Int. J. Syst. Evol. Microbiol.">
        <title>The Global Catalogue of Microorganisms (GCM) 10K type strain sequencing project: providing services to taxonomists for standard genome sequencing and annotation.</title>
        <authorList>
            <consortium name="The Broad Institute Genomics Platform"/>
            <consortium name="The Broad Institute Genome Sequencing Center for Infectious Disease"/>
            <person name="Wu L."/>
            <person name="Ma J."/>
        </authorList>
    </citation>
    <scope>NUCLEOTIDE SEQUENCE [LARGE SCALE GENOMIC DNA]</scope>
    <source>
        <strain evidence="13">JCM 4316</strain>
    </source>
</reference>
<dbReference type="Gene3D" id="1.10.3210.30">
    <property type="match status" value="1"/>
</dbReference>
<comment type="similarity">
    <text evidence="2">In the central section; belongs to the CRISPR-associated helicase Cas3 family.</text>
</comment>
<evidence type="ECO:0000256" key="10">
    <source>
        <dbReference type="SAM" id="MobiDB-lite"/>
    </source>
</evidence>
<protein>
    <recommendedName>
        <fullName evidence="11">HD Cas3-type domain-containing protein</fullName>
    </recommendedName>
</protein>
<evidence type="ECO:0000256" key="3">
    <source>
        <dbReference type="ARBA" id="ARBA00022722"/>
    </source>
</evidence>
<dbReference type="InterPro" id="IPR054712">
    <property type="entry name" value="Cas3-like_dom"/>
</dbReference>
<dbReference type="PROSITE" id="PS51643">
    <property type="entry name" value="HD_CAS3"/>
    <property type="match status" value="1"/>
</dbReference>
<keyword evidence="9" id="KW-0051">Antiviral defense</keyword>
<keyword evidence="7" id="KW-0347">Helicase</keyword>
<organism evidence="12 13">
    <name type="scientific">Streptomyces cuspidosporus</name>
    <dbReference type="NCBI Taxonomy" id="66882"/>
    <lineage>
        <taxon>Bacteria</taxon>
        <taxon>Bacillati</taxon>
        <taxon>Actinomycetota</taxon>
        <taxon>Actinomycetes</taxon>
        <taxon>Kitasatosporales</taxon>
        <taxon>Streptomycetaceae</taxon>
        <taxon>Streptomyces</taxon>
    </lineage>
</organism>
<evidence type="ECO:0000313" key="12">
    <source>
        <dbReference type="EMBL" id="GAA2374375.1"/>
    </source>
</evidence>
<name>A0ABP5UBY5_9ACTN</name>
<sequence>MCRWLLPWGKTDREGISRGRGEGSWNPLFAHLLDTAACAGELWDRYLSVSVRARLTEAFGDEEAVLARRVVMFFAALHDLAKASSCFLRRFGKRARYAKDAEALRRAGLQWETEARAARVPLAARLDAEPFARHEHMTAACLPRLLGCTCFGCLGNGPRHEGLHTVATLLGGHHGHIPNADTIGNALKAARPRVWEPDHRAILDNLARLLDLDLTRLPHLVRPERPSALPLFAGLVVLADWVASDVSHFTYRSLDKPVEQWWYDSKRQAAQAVTDLHLESWRPEPMTWSSMFTATPNPLPFQTATMAALPTDGPALVLIETDTGSGKTRLALSCAHHLARSCGHHGLYMAMPTRAATDQTAHEIRTFLGTSLGSSTTANLAVVHHTASVTPLVHQLIDGAHGVLGDVDSLSSLDSISDPTLECDDLALERRIVLDSWYLLRCRGLVSPFGIGTVDQIALASQPSRHWFLRLFGLANKTVIIDEAHAYELFQRCLLSATISWLADAGASVVVLPAEARQALITAWCSRHRTTPDTHGAAGPITVVDQHGTVRRPAPTDQPEPTDTTVDLLPDPGPDELAESLLTEAAAGGIIAVVRNRISSARDLYTALLKQATAHGWRSSEILLIHGQLLPRDRLSVEERITTLLGPYDDRHHRNPLRPQRLIVIGTQIIEQSLDIDTDRLYTDLAPIDLLLQRCGRLHRHAVNDAGRPAGFQEARMTVLWNRGADGLPLVEPPAPRIDEPGNPDAYVYAPYTLAATWRALHERTDTDCRFRISTPSDTRKLIDSVYTPPTVTTSSPLGNLLTETWSDWQAELADQDSNAHSRAFLPYSGGTPIEVTSLVSGEANGDGDIGPGERGSGSRGLAALSRLGEATIDVILLYQQDEGELTYDAAGDFPADLRDHRAQDTEESRAAHRAQQRALLGNTLAIPHSWFRGDNPLPPLAMWQPLPHSAVHHRATLVLSPTGSCIRGPEGRVTYHPSTGLARLPSAGG</sequence>
<evidence type="ECO:0000259" key="11">
    <source>
        <dbReference type="PROSITE" id="PS51643"/>
    </source>
</evidence>
<keyword evidence="6" id="KW-0378">Hydrolase</keyword>
<comment type="similarity">
    <text evidence="1">In the N-terminal section; belongs to the CRISPR-associated nuclease Cas3-HD family.</text>
</comment>
<feature type="region of interest" description="Disordered" evidence="10">
    <location>
        <begin position="840"/>
        <end position="859"/>
    </location>
</feature>
<proteinExistence type="inferred from homology"/>
<dbReference type="Gene3D" id="3.40.50.300">
    <property type="entry name" value="P-loop containing nucleotide triphosphate hydrolases"/>
    <property type="match status" value="2"/>
</dbReference>
<dbReference type="Proteomes" id="UP001500253">
    <property type="component" value="Unassembled WGS sequence"/>
</dbReference>
<feature type="domain" description="HD Cas3-type" evidence="11">
    <location>
        <begin position="21"/>
        <end position="242"/>
    </location>
</feature>
<evidence type="ECO:0000256" key="6">
    <source>
        <dbReference type="ARBA" id="ARBA00022801"/>
    </source>
</evidence>
<evidence type="ECO:0000256" key="9">
    <source>
        <dbReference type="ARBA" id="ARBA00023118"/>
    </source>
</evidence>
<accession>A0ABP5UBY5</accession>
<dbReference type="Pfam" id="PF22590">
    <property type="entry name" value="Cas3-like_C_2"/>
    <property type="match status" value="1"/>
</dbReference>
<evidence type="ECO:0000256" key="5">
    <source>
        <dbReference type="ARBA" id="ARBA00022741"/>
    </source>
</evidence>
<evidence type="ECO:0000256" key="2">
    <source>
        <dbReference type="ARBA" id="ARBA00009046"/>
    </source>
</evidence>
<keyword evidence="3" id="KW-0540">Nuclease</keyword>
<evidence type="ECO:0000313" key="13">
    <source>
        <dbReference type="Proteomes" id="UP001500253"/>
    </source>
</evidence>
<dbReference type="NCBIfam" id="TIGR01587">
    <property type="entry name" value="cas3_core"/>
    <property type="match status" value="1"/>
</dbReference>
<dbReference type="InterPro" id="IPR006483">
    <property type="entry name" value="CRISPR-assoc_Cas3_HD"/>
</dbReference>
<keyword evidence="8" id="KW-0067">ATP-binding</keyword>
<dbReference type="NCBIfam" id="TIGR01596">
    <property type="entry name" value="cas3_HD"/>
    <property type="match status" value="1"/>
</dbReference>
<dbReference type="SUPFAM" id="SSF52540">
    <property type="entry name" value="P-loop containing nucleoside triphosphate hydrolases"/>
    <property type="match status" value="1"/>
</dbReference>
<dbReference type="InterPro" id="IPR038257">
    <property type="entry name" value="CRISPR-assoc_Cas3_HD_sf"/>
</dbReference>
<keyword evidence="4" id="KW-0479">Metal-binding</keyword>
<evidence type="ECO:0000256" key="4">
    <source>
        <dbReference type="ARBA" id="ARBA00022723"/>
    </source>
</evidence>
<gene>
    <name evidence="12" type="ORF">GCM10010246_81510</name>
</gene>
<dbReference type="EMBL" id="BAAASD010000072">
    <property type="protein sequence ID" value="GAA2374375.1"/>
    <property type="molecule type" value="Genomic_DNA"/>
</dbReference>
<evidence type="ECO:0000256" key="7">
    <source>
        <dbReference type="ARBA" id="ARBA00022806"/>
    </source>
</evidence>
<comment type="caution">
    <text evidence="12">The sequence shown here is derived from an EMBL/GenBank/DDBJ whole genome shotgun (WGS) entry which is preliminary data.</text>
</comment>
<evidence type="ECO:0000256" key="8">
    <source>
        <dbReference type="ARBA" id="ARBA00022840"/>
    </source>
</evidence>
<evidence type="ECO:0000256" key="1">
    <source>
        <dbReference type="ARBA" id="ARBA00006847"/>
    </source>
</evidence>
<dbReference type="CDD" id="cd09641">
    <property type="entry name" value="Cas3''_I"/>
    <property type="match status" value="1"/>
</dbReference>
<keyword evidence="13" id="KW-1185">Reference proteome</keyword>
<dbReference type="InterPro" id="IPR006474">
    <property type="entry name" value="Helicase_Cas3_CRISPR-ass_core"/>
</dbReference>
<feature type="compositionally biased region" description="Gly residues" evidence="10">
    <location>
        <begin position="848"/>
        <end position="859"/>
    </location>
</feature>